<gene>
    <name evidence="1" type="ORF">NTJ_03998</name>
</gene>
<sequence>MLRSILMNVKNGGAVVPCHLLSFSHSRLSPSRSSNFSLITISSLLRGANPPLRRLKVEKAASKLKYTVDPRPHSSFNSQDEYEFLRGL</sequence>
<proteinExistence type="predicted"/>
<name>A0ABN7AFX3_9HEMI</name>
<protein>
    <submittedName>
        <fullName evidence="1">Uncharacterized protein</fullName>
    </submittedName>
</protein>
<evidence type="ECO:0000313" key="1">
    <source>
        <dbReference type="EMBL" id="BES91190.1"/>
    </source>
</evidence>
<dbReference type="EMBL" id="AP028910">
    <property type="protein sequence ID" value="BES91190.1"/>
    <property type="molecule type" value="Genomic_DNA"/>
</dbReference>
<evidence type="ECO:0000313" key="2">
    <source>
        <dbReference type="Proteomes" id="UP001307889"/>
    </source>
</evidence>
<keyword evidence="2" id="KW-1185">Reference proteome</keyword>
<organism evidence="1 2">
    <name type="scientific">Nesidiocoris tenuis</name>
    <dbReference type="NCBI Taxonomy" id="355587"/>
    <lineage>
        <taxon>Eukaryota</taxon>
        <taxon>Metazoa</taxon>
        <taxon>Ecdysozoa</taxon>
        <taxon>Arthropoda</taxon>
        <taxon>Hexapoda</taxon>
        <taxon>Insecta</taxon>
        <taxon>Pterygota</taxon>
        <taxon>Neoptera</taxon>
        <taxon>Paraneoptera</taxon>
        <taxon>Hemiptera</taxon>
        <taxon>Heteroptera</taxon>
        <taxon>Panheteroptera</taxon>
        <taxon>Cimicomorpha</taxon>
        <taxon>Miridae</taxon>
        <taxon>Dicyphina</taxon>
        <taxon>Nesidiocoris</taxon>
    </lineage>
</organism>
<reference evidence="1 2" key="1">
    <citation type="submission" date="2023-09" db="EMBL/GenBank/DDBJ databases">
        <title>Nesidiocoris tenuis whole genome shotgun sequence.</title>
        <authorList>
            <person name="Shibata T."/>
            <person name="Shimoda M."/>
            <person name="Kobayashi T."/>
            <person name="Uehara T."/>
        </authorList>
    </citation>
    <scope>NUCLEOTIDE SEQUENCE [LARGE SCALE GENOMIC DNA]</scope>
    <source>
        <strain evidence="1 2">Japan</strain>
    </source>
</reference>
<dbReference type="Proteomes" id="UP001307889">
    <property type="component" value="Chromosome 2"/>
</dbReference>
<accession>A0ABN7AFX3</accession>